<sequence length="348" mass="40792">MKINYNYRSNFLPIINLLGLCISFGIIGIISSIYDFLDDDSMFSIIIILSPVWFGIIWLSCYFLFSYLPLEMVAEENTLTVKVLFRKTVIRYPDIESISIDHEFKMAELRGEHGRYYEILKITDINKKEYVYSRKLDLENNEIATNPEYMKEQFEKSEFSQLKTYIEERIPIMQAKSGYREENGIKENYAYFYNNNKRIIIFLGCTFSMIIIPCLIAAAINNLDGVLLAFIIFNLILIGMIILANPPSSFDADDKQVKFSCLGKKTTIRYADIEELKLEHSYYDRIIKSGEKRYVETLTISTKDINYVFSAKMYIDYDRSAQNPALLTKQFEDSKFSQLKRYIEEQMK</sequence>
<feature type="transmembrane region" description="Helical" evidence="1">
    <location>
        <begin position="199"/>
        <end position="220"/>
    </location>
</feature>
<gene>
    <name evidence="2" type="ORF">RASY3_11970</name>
</gene>
<protein>
    <submittedName>
        <fullName evidence="2">Uncharacterized protein</fullName>
    </submittedName>
</protein>
<evidence type="ECO:0000313" key="3">
    <source>
        <dbReference type="Proteomes" id="UP000021369"/>
    </source>
</evidence>
<keyword evidence="3" id="KW-1185">Reference proteome</keyword>
<name>A0A011UEW1_RUMAL</name>
<dbReference type="Proteomes" id="UP000021369">
    <property type="component" value="Unassembled WGS sequence"/>
</dbReference>
<keyword evidence="1" id="KW-0472">Membrane</keyword>
<accession>A0A011UEW1</accession>
<comment type="caution">
    <text evidence="2">The sequence shown here is derived from an EMBL/GenBank/DDBJ whole genome shotgun (WGS) entry which is preliminary data.</text>
</comment>
<dbReference type="OrthoDB" id="1829874at2"/>
<proteinExistence type="predicted"/>
<dbReference type="PATRIC" id="fig|1341156.4.peg.2332"/>
<keyword evidence="1" id="KW-1133">Transmembrane helix</keyword>
<dbReference type="EMBL" id="JEOB01000003">
    <property type="protein sequence ID" value="EXM39169.1"/>
    <property type="molecule type" value="Genomic_DNA"/>
</dbReference>
<dbReference type="AlphaFoldDB" id="A0A011UEW1"/>
<feature type="transmembrane region" description="Helical" evidence="1">
    <location>
        <begin position="226"/>
        <end position="245"/>
    </location>
</feature>
<dbReference type="RefSeq" id="WP_037288432.1">
    <property type="nucleotide sequence ID" value="NZ_JEOB01000003.1"/>
</dbReference>
<feature type="transmembrane region" description="Helical" evidence="1">
    <location>
        <begin position="43"/>
        <end position="65"/>
    </location>
</feature>
<evidence type="ECO:0000256" key="1">
    <source>
        <dbReference type="SAM" id="Phobius"/>
    </source>
</evidence>
<reference evidence="2 3" key="1">
    <citation type="submission" date="2013-06" db="EMBL/GenBank/DDBJ databases">
        <title>Rumen cellulosomics: divergent fiber-degrading strategies revealed by comparative genome-wide analysis of six Ruminococcal strains.</title>
        <authorList>
            <person name="Dassa B."/>
            <person name="Borovok I."/>
            <person name="Lamed R."/>
            <person name="Flint H."/>
            <person name="Yeoman C.J."/>
            <person name="White B."/>
            <person name="Bayer E.A."/>
        </authorList>
    </citation>
    <scope>NUCLEOTIDE SEQUENCE [LARGE SCALE GENOMIC DNA]</scope>
    <source>
        <strain evidence="2 3">SY3</strain>
    </source>
</reference>
<feature type="transmembrane region" description="Helical" evidence="1">
    <location>
        <begin position="12"/>
        <end position="37"/>
    </location>
</feature>
<keyword evidence="1" id="KW-0812">Transmembrane</keyword>
<evidence type="ECO:0000313" key="2">
    <source>
        <dbReference type="EMBL" id="EXM39169.1"/>
    </source>
</evidence>
<organism evidence="2 3">
    <name type="scientific">Ruminococcus albus SY3</name>
    <dbReference type="NCBI Taxonomy" id="1341156"/>
    <lineage>
        <taxon>Bacteria</taxon>
        <taxon>Bacillati</taxon>
        <taxon>Bacillota</taxon>
        <taxon>Clostridia</taxon>
        <taxon>Eubacteriales</taxon>
        <taxon>Oscillospiraceae</taxon>
        <taxon>Ruminococcus</taxon>
    </lineage>
</organism>